<name>A0A2N5WZA9_9GAMM</name>
<organism evidence="2 3">
    <name type="scientific">Pseudohalioglobus lutimaris</name>
    <dbReference type="NCBI Taxonomy" id="1737061"/>
    <lineage>
        <taxon>Bacteria</taxon>
        <taxon>Pseudomonadati</taxon>
        <taxon>Pseudomonadota</taxon>
        <taxon>Gammaproteobacteria</taxon>
        <taxon>Cellvibrionales</taxon>
        <taxon>Halieaceae</taxon>
        <taxon>Pseudohalioglobus</taxon>
    </lineage>
</organism>
<evidence type="ECO:0000313" key="2">
    <source>
        <dbReference type="EMBL" id="PLW67584.1"/>
    </source>
</evidence>
<feature type="coiled-coil region" evidence="1">
    <location>
        <begin position="79"/>
        <end position="113"/>
    </location>
</feature>
<dbReference type="AlphaFoldDB" id="A0A2N5WZA9"/>
<dbReference type="Proteomes" id="UP000235005">
    <property type="component" value="Unassembled WGS sequence"/>
</dbReference>
<protein>
    <submittedName>
        <fullName evidence="2">Uncharacterized protein</fullName>
    </submittedName>
</protein>
<dbReference type="EMBL" id="PKUS01000027">
    <property type="protein sequence ID" value="PLW67584.1"/>
    <property type="molecule type" value="Genomic_DNA"/>
</dbReference>
<reference evidence="2 3" key="1">
    <citation type="submission" date="2018-01" db="EMBL/GenBank/DDBJ databases">
        <title>The draft genome sequence of Halioglobus lutimaris HF004.</title>
        <authorList>
            <person name="Du Z.-J."/>
            <person name="Shi M.-J."/>
        </authorList>
    </citation>
    <scope>NUCLEOTIDE SEQUENCE [LARGE SCALE GENOMIC DNA]</scope>
    <source>
        <strain evidence="2 3">HF004</strain>
    </source>
</reference>
<comment type="caution">
    <text evidence="2">The sequence shown here is derived from an EMBL/GenBank/DDBJ whole genome shotgun (WGS) entry which is preliminary data.</text>
</comment>
<keyword evidence="1" id="KW-0175">Coiled coil</keyword>
<evidence type="ECO:0000256" key="1">
    <source>
        <dbReference type="SAM" id="Coils"/>
    </source>
</evidence>
<proteinExistence type="predicted"/>
<evidence type="ECO:0000313" key="3">
    <source>
        <dbReference type="Proteomes" id="UP000235005"/>
    </source>
</evidence>
<gene>
    <name evidence="2" type="ORF">C0039_16235</name>
</gene>
<sequence>MGRDEIVTALLATGRPSNSQQFYYFGLLNQELTTLSNWTLARDAFRQIQDDTELSPEQRELASILERYNQTRLNDYERQDSLQSQQDSTQSKLDNALEENALLKQKIQAITDLETSISTREGEGVL</sequence>
<accession>A0A2N5WZA9</accession>
<keyword evidence="3" id="KW-1185">Reference proteome</keyword>